<evidence type="ECO:0000313" key="1">
    <source>
        <dbReference type="EMBL" id="DAE17319.1"/>
    </source>
</evidence>
<proteinExistence type="predicted"/>
<reference evidence="1" key="1">
    <citation type="journal article" date="2021" name="Proc. Natl. Acad. Sci. U.S.A.">
        <title>A Catalog of Tens of Thousands of Viruses from Human Metagenomes Reveals Hidden Associations with Chronic Diseases.</title>
        <authorList>
            <person name="Tisza M.J."/>
            <person name="Buck C.B."/>
        </authorList>
    </citation>
    <scope>NUCLEOTIDE SEQUENCE</scope>
    <source>
        <strain evidence="1">CtEIp38</strain>
    </source>
</reference>
<name>A0A8S5QDI4_9CAUD</name>
<sequence>MLPVNLDQYSRYVTLDDSELRELNVAEGVLVRLHRLRGMYAYWLQFPSKLDNDLVQYDMAMFKVSRSLAYEDLHLVKVLLGNLQQTTKEFMRWKINKSIEQDIAAARRAGDFRSVASLSKVLVQNNRTDKDDEPELEFDKIIPQNFEPTDDPSVLGIERIPDLRGKIRALYKKYSNTIIQDAEYEEVREEIKTDDDE</sequence>
<protein>
    <submittedName>
        <fullName evidence="1">Uncharacterized protein</fullName>
    </submittedName>
</protein>
<dbReference type="EMBL" id="BK015638">
    <property type="protein sequence ID" value="DAE17319.1"/>
    <property type="molecule type" value="Genomic_DNA"/>
</dbReference>
<accession>A0A8S5QDI4</accession>
<organism evidence="1">
    <name type="scientific">Siphoviridae sp. ctEIp38</name>
    <dbReference type="NCBI Taxonomy" id="2825394"/>
    <lineage>
        <taxon>Viruses</taxon>
        <taxon>Duplodnaviria</taxon>
        <taxon>Heunggongvirae</taxon>
        <taxon>Uroviricota</taxon>
        <taxon>Caudoviricetes</taxon>
    </lineage>
</organism>